<sequence>MGNMVNLLVFVISSLVVFSVIVTCGCVNPAGECPDDIADRNAALSELMAFQGDVSTDLKALGSITEDCGRKVAEDGGDERSVTEFFDKIVAENPAVYTVVYIDSSGTVKINNSGAGGNISGMNLLSQSSVREQTEIKVPMLTDSFILHDKTHASALYYPVFDSEGRYRGFVSLSFLPSELVRESAENLNLRTGFSAMAAQPGGLILYDPDPEEVGKETFGNPEYEDFPEILIFARLYSEEWSGSYEYSFYDTGFDKKIRKEAFWTTVDMWDNNWRVFVIRDL</sequence>
<proteinExistence type="predicted"/>
<dbReference type="RefSeq" id="WP_257743925.1">
    <property type="nucleotide sequence ID" value="NZ_CP096115.1"/>
</dbReference>
<evidence type="ECO:0000259" key="1">
    <source>
        <dbReference type="Pfam" id="PF22309"/>
    </source>
</evidence>
<dbReference type="Proteomes" id="UP001060368">
    <property type="component" value="Chromosome"/>
</dbReference>
<dbReference type="KEGG" id="mend:L6E24_06665"/>
<dbReference type="EMBL" id="CP096115">
    <property type="protein sequence ID" value="UUX93790.1"/>
    <property type="molecule type" value="Genomic_DNA"/>
</dbReference>
<evidence type="ECO:0000313" key="2">
    <source>
        <dbReference type="EMBL" id="UUX93790.1"/>
    </source>
</evidence>
<reference evidence="2" key="1">
    <citation type="submission" date="2022-04" db="EMBL/GenBank/DDBJ databases">
        <title>Complete genome of Methanoplanus endosymbiosus DSM 3599.</title>
        <authorList>
            <person name="Chen S.-C."/>
            <person name="You Y.-T."/>
            <person name="Zhou Y.-Z."/>
            <person name="Lai M.-C."/>
        </authorList>
    </citation>
    <scope>NUCLEOTIDE SEQUENCE</scope>
    <source>
        <strain evidence="2">DSM 3599</strain>
    </source>
</reference>
<dbReference type="InterPro" id="IPR054513">
    <property type="entry name" value="Dret_0059-like_sensor"/>
</dbReference>
<keyword evidence="3" id="KW-1185">Reference proteome</keyword>
<protein>
    <recommendedName>
        <fullName evidence="1">Dret-0059-like sensor domain-containing protein</fullName>
    </recommendedName>
</protein>
<feature type="domain" description="Dret-0059-like sensor" evidence="1">
    <location>
        <begin position="68"/>
        <end position="177"/>
    </location>
</feature>
<gene>
    <name evidence="2" type="ORF">L6E24_06665</name>
</gene>
<accession>A0A9E7PPS2</accession>
<evidence type="ECO:0000313" key="3">
    <source>
        <dbReference type="Proteomes" id="UP001060368"/>
    </source>
</evidence>
<organism evidence="2 3">
    <name type="scientific">Methanoplanus endosymbiosus</name>
    <dbReference type="NCBI Taxonomy" id="33865"/>
    <lineage>
        <taxon>Archaea</taxon>
        <taxon>Methanobacteriati</taxon>
        <taxon>Methanobacteriota</taxon>
        <taxon>Stenosarchaea group</taxon>
        <taxon>Methanomicrobia</taxon>
        <taxon>Methanomicrobiales</taxon>
        <taxon>Methanomicrobiaceae</taxon>
        <taxon>Methanoplanus</taxon>
    </lineage>
</organism>
<dbReference type="GeneID" id="74307366"/>
<name>A0A9E7PPS2_9EURY</name>
<dbReference type="AlphaFoldDB" id="A0A9E7PPS2"/>
<dbReference type="CDD" id="cd18773">
    <property type="entry name" value="PDC1_HK_sensor"/>
    <property type="match status" value="1"/>
</dbReference>
<dbReference type="Pfam" id="PF22309">
    <property type="entry name" value="HK-GC-Chemotax_sensor"/>
    <property type="match status" value="1"/>
</dbReference>